<reference evidence="2 3" key="1">
    <citation type="submission" date="2024-11" db="EMBL/GenBank/DDBJ databases">
        <title>A near-complete genome assembly of Cinchona calisaya.</title>
        <authorList>
            <person name="Lian D.C."/>
            <person name="Zhao X.W."/>
            <person name="Wei L."/>
        </authorList>
    </citation>
    <scope>NUCLEOTIDE SEQUENCE [LARGE SCALE GENOMIC DNA]</scope>
    <source>
        <tissue evidence="2">Nenye</tissue>
    </source>
</reference>
<dbReference type="InterPro" id="IPR057670">
    <property type="entry name" value="SH3_retrovirus"/>
</dbReference>
<gene>
    <name evidence="2" type="ORF">ACH5RR_039008</name>
</gene>
<protein>
    <recommendedName>
        <fullName evidence="1">Retroviral polymerase SH3-like domain-containing protein</fullName>
    </recommendedName>
</protein>
<evidence type="ECO:0000259" key="1">
    <source>
        <dbReference type="Pfam" id="PF25597"/>
    </source>
</evidence>
<dbReference type="EMBL" id="JBJUIK010000016">
    <property type="protein sequence ID" value="KAL3499915.1"/>
    <property type="molecule type" value="Genomic_DNA"/>
</dbReference>
<evidence type="ECO:0000313" key="3">
    <source>
        <dbReference type="Proteomes" id="UP001630127"/>
    </source>
</evidence>
<keyword evidence="3" id="KW-1185">Reference proteome</keyword>
<comment type="caution">
    <text evidence="2">The sequence shown here is derived from an EMBL/GenBank/DDBJ whole genome shotgun (WGS) entry which is preliminary data.</text>
</comment>
<proteinExistence type="predicted"/>
<dbReference type="Pfam" id="PF25597">
    <property type="entry name" value="SH3_retrovirus"/>
    <property type="match status" value="1"/>
</dbReference>
<feature type="domain" description="Retroviral polymerase SH3-like" evidence="1">
    <location>
        <begin position="20"/>
        <end position="80"/>
    </location>
</feature>
<dbReference type="Proteomes" id="UP001630127">
    <property type="component" value="Unassembled WGS sequence"/>
</dbReference>
<evidence type="ECO:0000313" key="2">
    <source>
        <dbReference type="EMBL" id="KAL3499915.1"/>
    </source>
</evidence>
<organism evidence="2 3">
    <name type="scientific">Cinchona calisaya</name>
    <dbReference type="NCBI Taxonomy" id="153742"/>
    <lineage>
        <taxon>Eukaryota</taxon>
        <taxon>Viridiplantae</taxon>
        <taxon>Streptophyta</taxon>
        <taxon>Embryophyta</taxon>
        <taxon>Tracheophyta</taxon>
        <taxon>Spermatophyta</taxon>
        <taxon>Magnoliopsida</taxon>
        <taxon>eudicotyledons</taxon>
        <taxon>Gunneridae</taxon>
        <taxon>Pentapetalae</taxon>
        <taxon>asterids</taxon>
        <taxon>lamiids</taxon>
        <taxon>Gentianales</taxon>
        <taxon>Rubiaceae</taxon>
        <taxon>Cinchonoideae</taxon>
        <taxon>Cinchoneae</taxon>
        <taxon>Cinchona</taxon>
    </lineage>
</organism>
<sequence length="101" mass="12168">MQFFFSLPHAPNLEPRVFSCKVYDVHILKVLETKYDNYTKRCVFIGYSDFQKGYRCYDPHSKKLHVTLDMSFQESEPYDSREFLLLPFRGRAPVMQMRQIF</sequence>
<name>A0ABD2Y2A4_9GENT</name>
<accession>A0ABD2Y2A4</accession>
<dbReference type="AlphaFoldDB" id="A0ABD2Y2A4"/>